<sequence>MSLSASRTTDLLGRTTTSEERALLAVYDQLTALAGAGLAPCADANVKEALAAVAIVVTDLGLTFEHLTDVGC</sequence>
<dbReference type="EMBL" id="JAFBBU010000001">
    <property type="protein sequence ID" value="MBM7473033.1"/>
    <property type="molecule type" value="Genomic_DNA"/>
</dbReference>
<dbReference type="RefSeq" id="WP_205110192.1">
    <property type="nucleotide sequence ID" value="NZ_BAAAHT010000003.1"/>
</dbReference>
<gene>
    <name evidence="1" type="ORF">JOE66_002667</name>
</gene>
<name>A0ABS2L7F8_9MICO</name>
<comment type="caution">
    <text evidence="1">The sequence shown here is derived from an EMBL/GenBank/DDBJ whole genome shotgun (WGS) entry which is preliminary data.</text>
</comment>
<accession>A0ABS2L7F8</accession>
<proteinExistence type="predicted"/>
<organism evidence="1 2">
    <name type="scientific">Subtercola frigoramans</name>
    <dbReference type="NCBI Taxonomy" id="120298"/>
    <lineage>
        <taxon>Bacteria</taxon>
        <taxon>Bacillati</taxon>
        <taxon>Actinomycetota</taxon>
        <taxon>Actinomycetes</taxon>
        <taxon>Micrococcales</taxon>
        <taxon>Microbacteriaceae</taxon>
        <taxon>Subtercola</taxon>
    </lineage>
</organism>
<keyword evidence="2" id="KW-1185">Reference proteome</keyword>
<evidence type="ECO:0000313" key="2">
    <source>
        <dbReference type="Proteomes" id="UP000776164"/>
    </source>
</evidence>
<dbReference type="Proteomes" id="UP000776164">
    <property type="component" value="Unassembled WGS sequence"/>
</dbReference>
<evidence type="ECO:0000313" key="1">
    <source>
        <dbReference type="EMBL" id="MBM7473033.1"/>
    </source>
</evidence>
<protein>
    <submittedName>
        <fullName evidence="1">RNase P/RNase MRP subunit POP5</fullName>
    </submittedName>
</protein>
<reference evidence="1 2" key="1">
    <citation type="submission" date="2021-01" db="EMBL/GenBank/DDBJ databases">
        <title>Sequencing the genomes of 1000 actinobacteria strains.</title>
        <authorList>
            <person name="Klenk H.-P."/>
        </authorList>
    </citation>
    <scope>NUCLEOTIDE SEQUENCE [LARGE SCALE GENOMIC DNA]</scope>
    <source>
        <strain evidence="1 2">DSM 13057</strain>
    </source>
</reference>